<feature type="region of interest" description="Disordered" evidence="1">
    <location>
        <begin position="92"/>
        <end position="111"/>
    </location>
</feature>
<dbReference type="AlphaFoldDB" id="A0A9D2RQ19"/>
<gene>
    <name evidence="2" type="ORF">H9786_15715</name>
</gene>
<accession>A0A9D2RQ19</accession>
<evidence type="ECO:0000313" key="2">
    <source>
        <dbReference type="EMBL" id="HJB11944.1"/>
    </source>
</evidence>
<comment type="caution">
    <text evidence="2">The sequence shown here is derived from an EMBL/GenBank/DDBJ whole genome shotgun (WGS) entry which is preliminary data.</text>
</comment>
<dbReference type="Proteomes" id="UP000823823">
    <property type="component" value="Unassembled WGS sequence"/>
</dbReference>
<evidence type="ECO:0008006" key="4">
    <source>
        <dbReference type="Google" id="ProtNLM"/>
    </source>
</evidence>
<reference evidence="2" key="1">
    <citation type="journal article" date="2021" name="PeerJ">
        <title>Extensive microbial diversity within the chicken gut microbiome revealed by metagenomics and culture.</title>
        <authorList>
            <person name="Gilroy R."/>
            <person name="Ravi A."/>
            <person name="Getino M."/>
            <person name="Pursley I."/>
            <person name="Horton D.L."/>
            <person name="Alikhan N.F."/>
            <person name="Baker D."/>
            <person name="Gharbi K."/>
            <person name="Hall N."/>
            <person name="Watson M."/>
            <person name="Adriaenssens E.M."/>
            <person name="Foster-Nyarko E."/>
            <person name="Jarju S."/>
            <person name="Secka A."/>
            <person name="Antonio M."/>
            <person name="Oren A."/>
            <person name="Chaudhuri R.R."/>
            <person name="La Ragione R."/>
            <person name="Hildebrand F."/>
            <person name="Pallen M.J."/>
        </authorList>
    </citation>
    <scope>NUCLEOTIDE SEQUENCE</scope>
    <source>
        <strain evidence="2">ChiHjej13B12-24818</strain>
    </source>
</reference>
<name>A0A9D2RQ19_9MICO</name>
<feature type="compositionally biased region" description="Polar residues" evidence="1">
    <location>
        <begin position="139"/>
        <end position="152"/>
    </location>
</feature>
<reference evidence="2" key="2">
    <citation type="submission" date="2021-04" db="EMBL/GenBank/DDBJ databases">
        <authorList>
            <person name="Gilroy R."/>
        </authorList>
    </citation>
    <scope>NUCLEOTIDE SEQUENCE</scope>
    <source>
        <strain evidence="2">ChiHjej13B12-24818</strain>
    </source>
</reference>
<organism evidence="2 3">
    <name type="scientific">Candidatus Brachybacterium merdavium</name>
    <dbReference type="NCBI Taxonomy" id="2838513"/>
    <lineage>
        <taxon>Bacteria</taxon>
        <taxon>Bacillati</taxon>
        <taxon>Actinomycetota</taxon>
        <taxon>Actinomycetes</taxon>
        <taxon>Micrococcales</taxon>
        <taxon>Dermabacteraceae</taxon>
        <taxon>Brachybacterium</taxon>
    </lineage>
</organism>
<evidence type="ECO:0000313" key="3">
    <source>
        <dbReference type="Proteomes" id="UP000823823"/>
    </source>
</evidence>
<dbReference type="EMBL" id="DWZH01000131">
    <property type="protein sequence ID" value="HJB11944.1"/>
    <property type="molecule type" value="Genomic_DNA"/>
</dbReference>
<protein>
    <recommendedName>
        <fullName evidence="4">Transposase</fullName>
    </recommendedName>
</protein>
<feature type="region of interest" description="Disordered" evidence="1">
    <location>
        <begin position="127"/>
        <end position="152"/>
    </location>
</feature>
<evidence type="ECO:0000256" key="1">
    <source>
        <dbReference type="SAM" id="MobiDB-lite"/>
    </source>
</evidence>
<proteinExistence type="predicted"/>
<feature type="compositionally biased region" description="Basic and acidic residues" evidence="1">
    <location>
        <begin position="94"/>
        <end position="111"/>
    </location>
</feature>
<sequence>MSELAADGISVRVSLRVLKLSRQPYYRWRRRQVTQAEVVEAYRPNVLPDAHRDDGAFGYRLLANEAAEAGEPMCRRTAWRICRDNQWCSASGVKRGENRKRPGPPGHDHLVERDFTADDVNELCLADIPPQAGGAPEFRTSNGRETPYSSRR</sequence>